<dbReference type="Gene3D" id="3.30.1240.10">
    <property type="match status" value="1"/>
</dbReference>
<dbReference type="EMBL" id="CP024965">
    <property type="protein sequence ID" value="ATZ19108.1"/>
    <property type="molecule type" value="Genomic_DNA"/>
</dbReference>
<name>A0A2K8P0Y9_9MOLU</name>
<sequence length="264" mass="30840">MYWLFSDFDGTFRNGPDKTVLEKDLNWIMNFQKQGNNVIIATGRNYNSISEYLSKELNFYPNYFVTNTGAVVTDGKGKVLYSKNMGNEEKLLLIDFLKEIEQELKAVNYATVKDEQFLFIQDMTEEQQKMFMNLEDINEPLSFLINKDILCFKLLCSKQTWAKVIKFIKSNNLKVETVVNNLKDFYVCEIHGENVNKATGIKALQKILNFNNDHVLVVGDDSNDVPMLKEYSKSFIVNQPYNEEIRKHANFKIDYLFEIEKHLD</sequence>
<dbReference type="AlphaFoldDB" id="A0A2K8P0Y9"/>
<dbReference type="SUPFAM" id="SSF56784">
    <property type="entry name" value="HAD-like"/>
    <property type="match status" value="1"/>
</dbReference>
<dbReference type="InterPro" id="IPR000150">
    <property type="entry name" value="Cof"/>
</dbReference>
<organism evidence="1 2">
    <name type="scientific">Williamsoniiplasma somnilux</name>
    <dbReference type="NCBI Taxonomy" id="215578"/>
    <lineage>
        <taxon>Bacteria</taxon>
        <taxon>Bacillati</taxon>
        <taxon>Mycoplasmatota</taxon>
        <taxon>Mollicutes</taxon>
        <taxon>Entomoplasmatales</taxon>
        <taxon>Williamsoniiplasma</taxon>
    </lineage>
</organism>
<accession>A0A2K8P0Y9</accession>
<dbReference type="NCBIfam" id="TIGR01484">
    <property type="entry name" value="HAD-SF-IIB"/>
    <property type="match status" value="1"/>
</dbReference>
<evidence type="ECO:0000313" key="1">
    <source>
        <dbReference type="EMBL" id="ATZ19108.1"/>
    </source>
</evidence>
<dbReference type="GO" id="GO:0005829">
    <property type="term" value="C:cytosol"/>
    <property type="evidence" value="ECO:0007669"/>
    <property type="project" value="TreeGrafter"/>
</dbReference>
<dbReference type="KEGG" id="esx:ESOMN_v1c07260"/>
<proteinExistence type="predicted"/>
<dbReference type="PANTHER" id="PTHR10000:SF8">
    <property type="entry name" value="HAD SUPERFAMILY HYDROLASE-LIKE, TYPE 3"/>
    <property type="match status" value="1"/>
</dbReference>
<dbReference type="Pfam" id="PF08282">
    <property type="entry name" value="Hydrolase_3"/>
    <property type="match status" value="1"/>
</dbReference>
<reference evidence="1 2" key="1">
    <citation type="submission" date="2017-11" db="EMBL/GenBank/DDBJ databases">
        <title>Genome sequence of Entomoplasma somnilux PYAN-1 (ATCC 49194).</title>
        <authorList>
            <person name="Lo W.-S."/>
            <person name="Gasparich G.E."/>
            <person name="Kuo C.-H."/>
        </authorList>
    </citation>
    <scope>NUCLEOTIDE SEQUENCE [LARGE SCALE GENOMIC DNA]</scope>
    <source>
        <strain evidence="1 2">PYAN-1</strain>
    </source>
</reference>
<dbReference type="GO" id="GO:0000287">
    <property type="term" value="F:magnesium ion binding"/>
    <property type="evidence" value="ECO:0007669"/>
    <property type="project" value="TreeGrafter"/>
</dbReference>
<evidence type="ECO:0008006" key="3">
    <source>
        <dbReference type="Google" id="ProtNLM"/>
    </source>
</evidence>
<evidence type="ECO:0000313" key="2">
    <source>
        <dbReference type="Proteomes" id="UP000232230"/>
    </source>
</evidence>
<dbReference type="RefSeq" id="WP_024863621.1">
    <property type="nucleotide sequence ID" value="NZ_CP024965.1"/>
</dbReference>
<dbReference type="NCBIfam" id="TIGR00099">
    <property type="entry name" value="Cof-subfamily"/>
    <property type="match status" value="1"/>
</dbReference>
<dbReference type="PANTHER" id="PTHR10000">
    <property type="entry name" value="PHOSPHOSERINE PHOSPHATASE"/>
    <property type="match status" value="1"/>
</dbReference>
<dbReference type="InterPro" id="IPR023214">
    <property type="entry name" value="HAD_sf"/>
</dbReference>
<dbReference type="Proteomes" id="UP000232230">
    <property type="component" value="Chromosome"/>
</dbReference>
<dbReference type="GO" id="GO:0016791">
    <property type="term" value="F:phosphatase activity"/>
    <property type="evidence" value="ECO:0007669"/>
    <property type="project" value="TreeGrafter"/>
</dbReference>
<dbReference type="InterPro" id="IPR006379">
    <property type="entry name" value="HAD-SF_hydro_IIB"/>
</dbReference>
<keyword evidence="2" id="KW-1185">Reference proteome</keyword>
<dbReference type="Gene3D" id="3.40.50.1000">
    <property type="entry name" value="HAD superfamily/HAD-like"/>
    <property type="match status" value="1"/>
</dbReference>
<dbReference type="InterPro" id="IPR036412">
    <property type="entry name" value="HAD-like_sf"/>
</dbReference>
<protein>
    <recommendedName>
        <fullName evidence="3">HAD superfamily hydrolase</fullName>
    </recommendedName>
</protein>
<gene>
    <name evidence="1" type="ORF">ESOMN_v1c07260</name>
</gene>